<name>A0ACC1RV05_9HYPO</name>
<dbReference type="Proteomes" id="UP001148629">
    <property type="component" value="Unassembled WGS sequence"/>
</dbReference>
<proteinExistence type="predicted"/>
<organism evidence="1 2">
    <name type="scientific">Fusarium decemcellulare</name>
    <dbReference type="NCBI Taxonomy" id="57161"/>
    <lineage>
        <taxon>Eukaryota</taxon>
        <taxon>Fungi</taxon>
        <taxon>Dikarya</taxon>
        <taxon>Ascomycota</taxon>
        <taxon>Pezizomycotina</taxon>
        <taxon>Sordariomycetes</taxon>
        <taxon>Hypocreomycetidae</taxon>
        <taxon>Hypocreales</taxon>
        <taxon>Nectriaceae</taxon>
        <taxon>Fusarium</taxon>
        <taxon>Fusarium decemcellulare species complex</taxon>
    </lineage>
</organism>
<sequence>MGFVNQQLKQHTDWEAIDKNPALIRSRYPKWVWSHDPEAYAYEKFAEALHHVLSDGEVPLINTNYPKGHKFRKWTMKEVQEQIKAGQKLEELQDGDWA</sequence>
<evidence type="ECO:0000313" key="1">
    <source>
        <dbReference type="EMBL" id="KAJ3526300.1"/>
    </source>
</evidence>
<evidence type="ECO:0000313" key="2">
    <source>
        <dbReference type="Proteomes" id="UP001148629"/>
    </source>
</evidence>
<keyword evidence="2" id="KW-1185">Reference proteome</keyword>
<accession>A0ACC1RV05</accession>
<dbReference type="EMBL" id="JANRMS010001758">
    <property type="protein sequence ID" value="KAJ3526300.1"/>
    <property type="molecule type" value="Genomic_DNA"/>
</dbReference>
<reference evidence="1" key="1">
    <citation type="submission" date="2022-08" db="EMBL/GenBank/DDBJ databases">
        <title>Genome Sequence of Fusarium decemcellulare.</title>
        <authorList>
            <person name="Buettner E."/>
        </authorList>
    </citation>
    <scope>NUCLEOTIDE SEQUENCE</scope>
    <source>
        <strain evidence="1">Babe19</strain>
    </source>
</reference>
<gene>
    <name evidence="1" type="ORF">NM208_g11261</name>
</gene>
<comment type="caution">
    <text evidence="1">The sequence shown here is derived from an EMBL/GenBank/DDBJ whole genome shotgun (WGS) entry which is preliminary data.</text>
</comment>
<protein>
    <submittedName>
        <fullName evidence="1">Uncharacterized protein</fullName>
    </submittedName>
</protein>